<evidence type="ECO:0000313" key="2">
    <source>
        <dbReference type="EMBL" id="SCF33292.1"/>
    </source>
</evidence>
<dbReference type="GO" id="GO:0044550">
    <property type="term" value="P:secondary metabolite biosynthetic process"/>
    <property type="evidence" value="ECO:0007669"/>
    <property type="project" value="TreeGrafter"/>
</dbReference>
<dbReference type="GO" id="GO:0005737">
    <property type="term" value="C:cytoplasm"/>
    <property type="evidence" value="ECO:0007669"/>
    <property type="project" value="TreeGrafter"/>
</dbReference>
<dbReference type="RefSeq" id="WP_091048516.1">
    <property type="nucleotide sequence ID" value="NZ_FMCV01000018.1"/>
</dbReference>
<name>A0A1C4ZK43_9ACTN</name>
<feature type="domain" description="Condensation" evidence="1">
    <location>
        <begin position="4"/>
        <end position="332"/>
    </location>
</feature>
<dbReference type="Pfam" id="PF00668">
    <property type="entry name" value="Condensation"/>
    <property type="match status" value="1"/>
</dbReference>
<dbReference type="Gene3D" id="3.30.559.10">
    <property type="entry name" value="Chloramphenicol acetyltransferase-like domain"/>
    <property type="match status" value="1"/>
</dbReference>
<reference evidence="3" key="1">
    <citation type="submission" date="2016-06" db="EMBL/GenBank/DDBJ databases">
        <authorList>
            <person name="Varghese N."/>
        </authorList>
    </citation>
    <scope>NUCLEOTIDE SEQUENCE [LARGE SCALE GENOMIC DNA]</scope>
    <source>
        <strain evidence="3">DSM 45555</strain>
    </source>
</reference>
<proteinExistence type="predicted"/>
<protein>
    <submittedName>
        <fullName evidence="2">Condensation domain-containing protein</fullName>
    </submittedName>
</protein>
<dbReference type="AlphaFoldDB" id="A0A1C4ZK43"/>
<evidence type="ECO:0000313" key="3">
    <source>
        <dbReference type="Proteomes" id="UP000198551"/>
    </source>
</evidence>
<dbReference type="GO" id="GO:0031177">
    <property type="term" value="F:phosphopantetheine binding"/>
    <property type="evidence" value="ECO:0007669"/>
    <property type="project" value="TreeGrafter"/>
</dbReference>
<gene>
    <name evidence="2" type="ORF">GA0070215_11846</name>
</gene>
<dbReference type="PANTHER" id="PTHR45527:SF1">
    <property type="entry name" value="FATTY ACID SYNTHASE"/>
    <property type="match status" value="1"/>
</dbReference>
<dbReference type="PANTHER" id="PTHR45527">
    <property type="entry name" value="NONRIBOSOMAL PEPTIDE SYNTHETASE"/>
    <property type="match status" value="1"/>
</dbReference>
<dbReference type="GO" id="GO:0003824">
    <property type="term" value="F:catalytic activity"/>
    <property type="evidence" value="ECO:0007669"/>
    <property type="project" value="InterPro"/>
</dbReference>
<dbReference type="EMBL" id="FMCV01000018">
    <property type="protein sequence ID" value="SCF33292.1"/>
    <property type="molecule type" value="Genomic_DNA"/>
</dbReference>
<organism evidence="2 3">
    <name type="scientific">Micromonospora marina</name>
    <dbReference type="NCBI Taxonomy" id="307120"/>
    <lineage>
        <taxon>Bacteria</taxon>
        <taxon>Bacillati</taxon>
        <taxon>Actinomycetota</taxon>
        <taxon>Actinomycetes</taxon>
        <taxon>Micromonosporales</taxon>
        <taxon>Micromonosporaceae</taxon>
        <taxon>Micromonospora</taxon>
    </lineage>
</organism>
<evidence type="ECO:0000259" key="1">
    <source>
        <dbReference type="Pfam" id="PF00668"/>
    </source>
</evidence>
<sequence>MPTTFPLAPGQQMMWEFMTALDPAHPGASRLVVVEFRRLRGTLRTDVLRQAMQDVVDRHDALRMRFDRIGVEPRVQILPYVESPLEYVDLSGLPPAEQQDRVERIAYAHRNDAFDPGRAPLWRAALVRLSETEHLLALCFFHMVSDGWSCRVVVEDLCHAYAARLGAADPQPPLGVDHCALAALQEAEQAGNGVGAAVRGAYWRDRLRPVEPYQLFPASPPAPDVALSAEVATRFAFPPEVTARLRPAARRSRTSPYVLLLAAYLVLLSRRAGRPRVVLGTTTLGRESPLSRQLVGQFTNNVYLPVDVAPDTPMSAVVDAAHASLAEAVAHATAFHRLARAVHPDFAAIRPWPDNHLFDAWFQSAASASPVLHCPELLVEPVDVTARPVPGTPPPVVAADVPPQCLPVWVKRGSPIVVVDDDRAGGVVIRNRGVFGDDLVSGLIDDYVAVVSALVTDPATTPARVRLPDGACFLDHAIG</sequence>
<keyword evidence="3" id="KW-1185">Reference proteome</keyword>
<accession>A0A1C4ZK43</accession>
<dbReference type="InterPro" id="IPR001242">
    <property type="entry name" value="Condensation_dom"/>
</dbReference>
<dbReference type="GO" id="GO:0008610">
    <property type="term" value="P:lipid biosynthetic process"/>
    <property type="evidence" value="ECO:0007669"/>
    <property type="project" value="UniProtKB-ARBA"/>
</dbReference>
<dbReference type="Gene3D" id="3.30.559.30">
    <property type="entry name" value="Nonribosomal peptide synthetase, condensation domain"/>
    <property type="match status" value="1"/>
</dbReference>
<dbReference type="SUPFAM" id="SSF52777">
    <property type="entry name" value="CoA-dependent acyltransferases"/>
    <property type="match status" value="2"/>
</dbReference>
<dbReference type="InterPro" id="IPR023213">
    <property type="entry name" value="CAT-like_dom_sf"/>
</dbReference>
<dbReference type="Proteomes" id="UP000198551">
    <property type="component" value="Unassembled WGS sequence"/>
</dbReference>
<dbReference type="GO" id="GO:0043041">
    <property type="term" value="P:amino acid activation for nonribosomal peptide biosynthetic process"/>
    <property type="evidence" value="ECO:0007669"/>
    <property type="project" value="TreeGrafter"/>
</dbReference>